<keyword evidence="2" id="KW-0067">ATP-binding</keyword>
<evidence type="ECO:0000256" key="1">
    <source>
        <dbReference type="ARBA" id="ARBA00022741"/>
    </source>
</evidence>
<protein>
    <submittedName>
        <fullName evidence="7">ATPase AAA</fullName>
    </submittedName>
    <submittedName>
        <fullName evidence="8">MoxR-like ATPase</fullName>
        <ecNumber evidence="8">3.6.3.-</ecNumber>
    </submittedName>
</protein>
<accession>A0A9W6CU98</accession>
<sequence length="351" mass="38841">MSTSRDASFLDAARREPPAASSARPRPPVIDRTSLARAFDDLSVYMNACILGQPAFVELLLIAVLADGHLLVEGAPGLAKTKAIKALAHAIDLTDQRIQFTPDLLPSDLTGTDIYRPEDGSFQFQEGPVFHNFILADEINRAPAKVQSALLEAMAERQVTVGRTTRRLPPLFMVMATQNPIEQEGTYPLPEAQLDRFLLHVRIDFPDLDAERQILRLVRGEARGESPDFGAPLPQEVVFAARREVLAVHMAEQVEEYLLQLVQATRRPELYGADLQGLVGFGASPRGTIALDRCARAHAWRRKRDYVIPEDVQAIAKPVLRHRVLMTFEAEADGVTSDDFIDLLLARVPVG</sequence>
<reference evidence="7" key="1">
    <citation type="submission" date="2022-12" db="EMBL/GenBank/DDBJ databases">
        <title>Reference genome sequencing for broad-spectrum identification of bacterial and archaeal isolates by mass spectrometry.</title>
        <authorList>
            <person name="Sekiguchi Y."/>
            <person name="Tourlousse D.M."/>
        </authorList>
    </citation>
    <scope>NUCLEOTIDE SEQUENCE</scope>
    <source>
        <strain evidence="7">301</strain>
    </source>
</reference>
<organism evidence="7 9">
    <name type="scientific">Xanthobacter flavus</name>
    <dbReference type="NCBI Taxonomy" id="281"/>
    <lineage>
        <taxon>Bacteria</taxon>
        <taxon>Pseudomonadati</taxon>
        <taxon>Pseudomonadota</taxon>
        <taxon>Alphaproteobacteria</taxon>
        <taxon>Hyphomicrobiales</taxon>
        <taxon>Xanthobacteraceae</taxon>
        <taxon>Xanthobacter</taxon>
    </lineage>
</organism>
<dbReference type="GO" id="GO:0016887">
    <property type="term" value="F:ATP hydrolysis activity"/>
    <property type="evidence" value="ECO:0007669"/>
    <property type="project" value="InterPro"/>
</dbReference>
<dbReference type="EMBL" id="BSDO01000006">
    <property type="protein sequence ID" value="GLI23993.1"/>
    <property type="molecule type" value="Genomic_DNA"/>
</dbReference>
<evidence type="ECO:0000256" key="2">
    <source>
        <dbReference type="ARBA" id="ARBA00022840"/>
    </source>
</evidence>
<gene>
    <name evidence="8" type="ORF">GGQ86_003947</name>
    <name evidence="7" type="ORF">XFLAVUS301_36670</name>
</gene>
<dbReference type="SUPFAM" id="SSF52540">
    <property type="entry name" value="P-loop containing nucleoside triphosphate hydrolases"/>
    <property type="match status" value="1"/>
</dbReference>
<feature type="domain" description="ChlI/MoxR AAA lid" evidence="6">
    <location>
        <begin position="279"/>
        <end position="341"/>
    </location>
</feature>
<comment type="caution">
    <text evidence="7">The sequence shown here is derived from an EMBL/GenBank/DDBJ whole genome shotgun (WGS) entry which is preliminary data.</text>
</comment>
<comment type="similarity">
    <text evidence="3">Belongs to the MoxR family.</text>
</comment>
<dbReference type="Pfam" id="PF17863">
    <property type="entry name" value="AAA_lid_2"/>
    <property type="match status" value="1"/>
</dbReference>
<name>A0A9W6CU98_XANFL</name>
<dbReference type="Proteomes" id="UP001245370">
    <property type="component" value="Unassembled WGS sequence"/>
</dbReference>
<evidence type="ECO:0000313" key="7">
    <source>
        <dbReference type="EMBL" id="GLI23993.1"/>
    </source>
</evidence>
<evidence type="ECO:0000256" key="4">
    <source>
        <dbReference type="SAM" id="MobiDB-lite"/>
    </source>
</evidence>
<reference evidence="8 10" key="2">
    <citation type="submission" date="2023-07" db="EMBL/GenBank/DDBJ databases">
        <title>Genomic Encyclopedia of Type Strains, Phase IV (KMG-IV): sequencing the most valuable type-strain genomes for metagenomic binning, comparative biology and taxonomic classification.</title>
        <authorList>
            <person name="Goeker M."/>
        </authorList>
    </citation>
    <scope>NUCLEOTIDE SEQUENCE [LARGE SCALE GENOMIC DNA]</scope>
    <source>
        <strain evidence="8 10">DSM 338</strain>
    </source>
</reference>
<dbReference type="InterPro" id="IPR050764">
    <property type="entry name" value="CbbQ/NirQ/NorQ/GpvN"/>
</dbReference>
<evidence type="ECO:0000259" key="5">
    <source>
        <dbReference type="Pfam" id="PF07726"/>
    </source>
</evidence>
<evidence type="ECO:0000256" key="3">
    <source>
        <dbReference type="ARBA" id="ARBA00061607"/>
    </source>
</evidence>
<dbReference type="InterPro" id="IPR041628">
    <property type="entry name" value="ChlI/MoxR_AAA_lid"/>
</dbReference>
<dbReference type="PIRSF" id="PIRSF002849">
    <property type="entry name" value="AAA_ATPase_chaperone_MoxR_prd"/>
    <property type="match status" value="1"/>
</dbReference>
<dbReference type="AlphaFoldDB" id="A0A9W6CU98"/>
<dbReference type="GO" id="GO:0005524">
    <property type="term" value="F:ATP binding"/>
    <property type="evidence" value="ECO:0007669"/>
    <property type="project" value="UniProtKB-KW"/>
</dbReference>
<dbReference type="Pfam" id="PF07726">
    <property type="entry name" value="AAA_3"/>
    <property type="match status" value="1"/>
</dbReference>
<dbReference type="Gene3D" id="3.40.50.300">
    <property type="entry name" value="P-loop containing nucleotide triphosphate hydrolases"/>
    <property type="match status" value="1"/>
</dbReference>
<keyword evidence="8" id="KW-0378">Hydrolase</keyword>
<evidence type="ECO:0000259" key="6">
    <source>
        <dbReference type="Pfam" id="PF17863"/>
    </source>
</evidence>
<dbReference type="Proteomes" id="UP001144397">
    <property type="component" value="Unassembled WGS sequence"/>
</dbReference>
<dbReference type="InterPro" id="IPR027417">
    <property type="entry name" value="P-loop_NTPase"/>
</dbReference>
<feature type="region of interest" description="Disordered" evidence="4">
    <location>
        <begin position="1"/>
        <end position="28"/>
    </location>
</feature>
<dbReference type="EC" id="3.6.3.-" evidence="8"/>
<evidence type="ECO:0000313" key="10">
    <source>
        <dbReference type="Proteomes" id="UP001245370"/>
    </source>
</evidence>
<dbReference type="FunFam" id="3.40.50.300:FF:000640">
    <property type="entry name" value="MoxR family ATPase"/>
    <property type="match status" value="1"/>
</dbReference>
<keyword evidence="1" id="KW-0547">Nucleotide-binding</keyword>
<evidence type="ECO:0000313" key="9">
    <source>
        <dbReference type="Proteomes" id="UP001144397"/>
    </source>
</evidence>
<evidence type="ECO:0000313" key="8">
    <source>
        <dbReference type="EMBL" id="MDR6335452.1"/>
    </source>
</evidence>
<dbReference type="Gene3D" id="1.10.8.80">
    <property type="entry name" value="Magnesium chelatase subunit I, C-Terminal domain"/>
    <property type="match status" value="1"/>
</dbReference>
<dbReference type="PANTHER" id="PTHR42759">
    <property type="entry name" value="MOXR FAMILY PROTEIN"/>
    <property type="match status" value="1"/>
</dbReference>
<dbReference type="PANTHER" id="PTHR42759:SF1">
    <property type="entry name" value="MAGNESIUM-CHELATASE SUBUNIT CHLD"/>
    <property type="match status" value="1"/>
</dbReference>
<proteinExistence type="inferred from homology"/>
<dbReference type="EMBL" id="JAVDPY010000007">
    <property type="protein sequence ID" value="MDR6335452.1"/>
    <property type="molecule type" value="Genomic_DNA"/>
</dbReference>
<keyword evidence="10" id="KW-1185">Reference proteome</keyword>
<dbReference type="InterPro" id="IPR011703">
    <property type="entry name" value="ATPase_AAA-3"/>
</dbReference>
<feature type="domain" description="ATPase AAA-3" evidence="5">
    <location>
        <begin position="69"/>
        <end position="199"/>
    </location>
</feature>